<dbReference type="RefSeq" id="WP_138651676.1">
    <property type="nucleotide sequence ID" value="NZ_CP040637.1"/>
</dbReference>
<organism evidence="2 3">
    <name type="scientific">Natrinema pallidum</name>
    <dbReference type="NCBI Taxonomy" id="69527"/>
    <lineage>
        <taxon>Archaea</taxon>
        <taxon>Methanobacteriati</taxon>
        <taxon>Methanobacteriota</taxon>
        <taxon>Stenosarchaea group</taxon>
        <taxon>Halobacteria</taxon>
        <taxon>Halobacteriales</taxon>
        <taxon>Natrialbaceae</taxon>
        <taxon>Natrinema</taxon>
    </lineage>
</organism>
<proteinExistence type="predicted"/>
<dbReference type="KEGG" id="npl:FGF80_00905"/>
<dbReference type="Proteomes" id="UP000307562">
    <property type="component" value="Chromosome"/>
</dbReference>
<evidence type="ECO:0008006" key="4">
    <source>
        <dbReference type="Google" id="ProtNLM"/>
    </source>
</evidence>
<protein>
    <recommendedName>
        <fullName evidence="4">PD-(D/E)XK nuclease family protein</fullName>
    </recommendedName>
</protein>
<evidence type="ECO:0000256" key="1">
    <source>
        <dbReference type="SAM" id="MobiDB-lite"/>
    </source>
</evidence>
<reference evidence="3" key="1">
    <citation type="submission" date="2019-05" db="EMBL/GenBank/DDBJ databases">
        <title>Complete Genome Sequence and Methylation Pattern of the Halophilic Archaeon Natrinema pallidum BOL6-1.</title>
        <authorList>
            <person name="DasSarma P."/>
            <person name="DasSarma B.P."/>
            <person name="DasSarma S.L."/>
            <person name="Martinez F.L."/>
            <person name="Guzman D."/>
            <person name="Roberts R.J."/>
            <person name="DasSarma S."/>
        </authorList>
    </citation>
    <scope>NUCLEOTIDE SEQUENCE [LARGE SCALE GENOMIC DNA]</scope>
    <source>
        <strain evidence="3">BOL6-1</strain>
    </source>
</reference>
<gene>
    <name evidence="2" type="ORF">FGF80_00905</name>
</gene>
<feature type="region of interest" description="Disordered" evidence="1">
    <location>
        <begin position="202"/>
        <end position="221"/>
    </location>
</feature>
<keyword evidence="3" id="KW-1185">Reference proteome</keyword>
<dbReference type="EMBL" id="CP040637">
    <property type="protein sequence ID" value="QCW01885.1"/>
    <property type="molecule type" value="Genomic_DNA"/>
</dbReference>
<evidence type="ECO:0000313" key="3">
    <source>
        <dbReference type="Proteomes" id="UP000307562"/>
    </source>
</evidence>
<accession>A0A4P9TCU1</accession>
<name>A0A4P9TCU1_9EURY</name>
<sequence length="391" mass="44263">MREYKDNIFYYESGEKADPLEKNTVHGLVKTLKDTEFPVSRRFLEFCTGRSLPDSVTFEYETEVPAKRVSPDSAEQSILIGLSRTGGVRDGGGAGDSPQVDAQIQIQNSEGESLCDVFIEAKVRGSDLQRRQLEEYVDAFGISEQGEDGQSWDTIQWSDVYRLFEEARESASSCEVPSRDKYLLSEFNHRLLQKGMVRGTLGVSKTGGENGDKHRKRLLVGPKDPDSDPVLTFWAFSHREGQNQSSSIEVPEDCLQELFGEMALETRRKVFLEGDFERLQQWVVETTDLTLADFKDSGSTFAKAEREGYPEPAGIMLRFSNSDLFKINSYNVEKSNGWIYYPPILAPKEWESVFAELAGKLSDSQRERFIVDFDLDALWEAYLHDSPISTS</sequence>
<dbReference type="GeneID" id="96154480"/>
<dbReference type="AlphaFoldDB" id="A0A4P9TCU1"/>
<evidence type="ECO:0000313" key="2">
    <source>
        <dbReference type="EMBL" id="QCW01885.1"/>
    </source>
</evidence>